<comment type="similarity">
    <text evidence="1">Belongs to the bacterial solute-binding protein 8 family.</text>
</comment>
<reference evidence="4 5" key="1">
    <citation type="submission" date="2011-01" db="EMBL/GenBank/DDBJ databases">
        <authorList>
            <person name="Weinstock G."/>
            <person name="Sodergren E."/>
            <person name="Clifton S."/>
            <person name="Fulton L."/>
            <person name="Fulton B."/>
            <person name="Courtney L."/>
            <person name="Fronick C."/>
            <person name="Harrison M."/>
            <person name="Strong C."/>
            <person name="Farmer C."/>
            <person name="Delahaunty K."/>
            <person name="Markovic C."/>
            <person name="Hall O."/>
            <person name="Minx P."/>
            <person name="Tomlinson C."/>
            <person name="Mitreva M."/>
            <person name="Hou S."/>
            <person name="Chen J."/>
            <person name="Wollam A."/>
            <person name="Pepin K.H."/>
            <person name="Johnson M."/>
            <person name="Bhonagiri V."/>
            <person name="Zhang X."/>
            <person name="Suruliraj S."/>
            <person name="Warren W."/>
            <person name="Chinwalla A."/>
            <person name="Mardis E.R."/>
            <person name="Wilson R.K."/>
        </authorList>
    </citation>
    <scope>NUCLEOTIDE SEQUENCE [LARGE SCALE GENOMIC DNA]</scope>
    <source>
        <strain evidence="4 5">YIT 12067</strain>
    </source>
</reference>
<dbReference type="OrthoDB" id="9816357at2"/>
<evidence type="ECO:0000313" key="4">
    <source>
        <dbReference type="EMBL" id="EFY04046.1"/>
    </source>
</evidence>
<dbReference type="eggNOG" id="COG2710">
    <property type="taxonomic scope" value="Bacteria"/>
</dbReference>
<accession>E8LGJ2</accession>
<evidence type="ECO:0000256" key="1">
    <source>
        <dbReference type="ARBA" id="ARBA00008814"/>
    </source>
</evidence>
<dbReference type="InterPro" id="IPR050902">
    <property type="entry name" value="ABC_Transporter_SBP"/>
</dbReference>
<dbReference type="Gene3D" id="3.40.50.1980">
    <property type="entry name" value="Nitrogenase molybdenum iron protein domain"/>
    <property type="match status" value="2"/>
</dbReference>
<dbReference type="RefSeq" id="WP_009146242.1">
    <property type="nucleotide sequence ID" value="NZ_GL830930.1"/>
</dbReference>
<dbReference type="GO" id="GO:0071281">
    <property type="term" value="P:cellular response to iron ion"/>
    <property type="evidence" value="ECO:0007669"/>
    <property type="project" value="TreeGrafter"/>
</dbReference>
<comment type="caution">
    <text evidence="4">The sequence shown here is derived from an EMBL/GenBank/DDBJ whole genome shotgun (WGS) entry which is preliminary data.</text>
</comment>
<gene>
    <name evidence="4" type="ORF">HMPREF9443_01906</name>
</gene>
<organism evidence="4 5">
    <name type="scientific">Phascolarctobacterium succinatutens YIT 12067</name>
    <dbReference type="NCBI Taxonomy" id="626939"/>
    <lineage>
        <taxon>Bacteria</taxon>
        <taxon>Bacillati</taxon>
        <taxon>Bacillota</taxon>
        <taxon>Negativicutes</taxon>
        <taxon>Acidaminococcales</taxon>
        <taxon>Acidaminococcaceae</taxon>
        <taxon>Phascolarctobacterium</taxon>
    </lineage>
</organism>
<dbReference type="HOGENOM" id="CLU_733316_0_0_9"/>
<dbReference type="NCBIfam" id="NF038402">
    <property type="entry name" value="TroA_like"/>
    <property type="match status" value="1"/>
</dbReference>
<dbReference type="AlphaFoldDB" id="E8LGJ2"/>
<evidence type="ECO:0000256" key="2">
    <source>
        <dbReference type="ARBA" id="ARBA00022729"/>
    </source>
</evidence>
<dbReference type="EMBL" id="AEVN01000102">
    <property type="protein sequence ID" value="EFY04046.1"/>
    <property type="molecule type" value="Genomic_DNA"/>
</dbReference>
<dbReference type="PROSITE" id="PS50983">
    <property type="entry name" value="FE_B12_PBP"/>
    <property type="match status" value="1"/>
</dbReference>
<dbReference type="Proteomes" id="UP000004923">
    <property type="component" value="Unassembled WGS sequence"/>
</dbReference>
<evidence type="ECO:0000313" key="5">
    <source>
        <dbReference type="Proteomes" id="UP000004923"/>
    </source>
</evidence>
<name>E8LGJ2_9FIRM</name>
<dbReference type="PANTHER" id="PTHR30535:SF36">
    <property type="entry name" value="HIGH-AFFINITY HEME UPTAKE SYSTEM PROTEIN ISDE"/>
    <property type="match status" value="1"/>
</dbReference>
<dbReference type="InterPro" id="IPR002491">
    <property type="entry name" value="ABC_transptr_periplasmic_BD"/>
</dbReference>
<protein>
    <submittedName>
        <fullName evidence="4">Periplasmic binding protein</fullName>
    </submittedName>
</protein>
<keyword evidence="5" id="KW-1185">Reference proteome</keyword>
<dbReference type="InterPro" id="IPR054828">
    <property type="entry name" value="Vit_B12_bind_prot"/>
</dbReference>
<dbReference type="eggNOG" id="COG0614">
    <property type="taxonomic scope" value="Bacteria"/>
</dbReference>
<keyword evidence="2" id="KW-0732">Signal</keyword>
<dbReference type="SUPFAM" id="SSF53807">
    <property type="entry name" value="Helical backbone' metal receptor"/>
    <property type="match status" value="1"/>
</dbReference>
<feature type="domain" description="Fe/B12 periplasmic-binding" evidence="3">
    <location>
        <begin position="52"/>
        <end position="301"/>
    </location>
</feature>
<evidence type="ECO:0000259" key="3">
    <source>
        <dbReference type="PROSITE" id="PS50983"/>
    </source>
</evidence>
<proteinExistence type="inferred from homology"/>
<sequence>MKKYILLVFVVIIALAGYFLLARGQHKLAANAAVSVTDSTGAKVHIPAEPKRIVFLNAYNLEIFASIGGKAVGRPTSTSYPNDIKESIKDIPEVGMIHAPNLEKIMSLKPDLVVGTNVPFHVMLRKPLEMAGVPLYLNMINSYEDVLKSIDDFGCFAGREKEAAVKRAQIEKEYAALTQDVQKGRGPKVLIIFGSPDSFNMSTKKSFGGDLAERLGAVNIADKAENVKDSSYIPLSMEFVAKENPDIVMLITMGGSKPRQAAVKGDYDLVQGVSTFLAQAGITVTHKMCAHSLKAITEPAADVEAYAEEGEWLQEILELRDKLLFADDVALTQADASNMKVLISAPFMNGVVATHLPFMGEKGADFLLEQIQGYYQK</sequence>
<dbReference type="PANTHER" id="PTHR30535">
    <property type="entry name" value="VITAMIN B12-BINDING PROTEIN"/>
    <property type="match status" value="1"/>
</dbReference>
<dbReference type="Pfam" id="PF01497">
    <property type="entry name" value="Peripla_BP_2"/>
    <property type="match status" value="1"/>
</dbReference>